<reference evidence="1 2" key="1">
    <citation type="submission" date="2020-08" db="EMBL/GenBank/DDBJ databases">
        <title>Plant Genome Project.</title>
        <authorList>
            <person name="Zhang R.-G."/>
        </authorList>
    </citation>
    <scope>NUCLEOTIDE SEQUENCE [LARGE SCALE GENOMIC DNA]</scope>
    <source>
        <tissue evidence="1">Rhizome</tissue>
    </source>
</reference>
<dbReference type="EMBL" id="JACMSC010000009">
    <property type="protein sequence ID" value="KAG6506636.1"/>
    <property type="molecule type" value="Genomic_DNA"/>
</dbReference>
<dbReference type="AlphaFoldDB" id="A0A8J5GFY0"/>
<evidence type="ECO:0000313" key="2">
    <source>
        <dbReference type="Proteomes" id="UP000734854"/>
    </source>
</evidence>
<keyword evidence="2" id="KW-1185">Reference proteome</keyword>
<dbReference type="Proteomes" id="UP000734854">
    <property type="component" value="Unassembled WGS sequence"/>
</dbReference>
<name>A0A8J5GFY0_ZINOF</name>
<comment type="caution">
    <text evidence="1">The sequence shown here is derived from an EMBL/GenBank/DDBJ whole genome shotgun (WGS) entry which is preliminary data.</text>
</comment>
<protein>
    <submittedName>
        <fullName evidence="1">Uncharacterized protein</fullName>
    </submittedName>
</protein>
<organism evidence="1 2">
    <name type="scientific">Zingiber officinale</name>
    <name type="common">Ginger</name>
    <name type="synonym">Amomum zingiber</name>
    <dbReference type="NCBI Taxonomy" id="94328"/>
    <lineage>
        <taxon>Eukaryota</taxon>
        <taxon>Viridiplantae</taxon>
        <taxon>Streptophyta</taxon>
        <taxon>Embryophyta</taxon>
        <taxon>Tracheophyta</taxon>
        <taxon>Spermatophyta</taxon>
        <taxon>Magnoliopsida</taxon>
        <taxon>Liliopsida</taxon>
        <taxon>Zingiberales</taxon>
        <taxon>Zingiberaceae</taxon>
        <taxon>Zingiber</taxon>
    </lineage>
</organism>
<gene>
    <name evidence="1" type="ORF">ZIOFF_031963</name>
</gene>
<accession>A0A8J5GFY0</accession>
<evidence type="ECO:0000313" key="1">
    <source>
        <dbReference type="EMBL" id="KAG6506636.1"/>
    </source>
</evidence>
<sequence length="128" mass="14114">MSPAAALSPRSVSTVEIRNAPMPITVHPRKQPMSKGGVVHSRLFPALALTQSADRYPLSCPSHSRQCFLPLTAFLHLPLAIPDCPLSLPLFEVTGLEKKIRKVLLGYLIWGHSLGAQQVWMFSMKLES</sequence>
<proteinExistence type="predicted"/>